<dbReference type="InterPro" id="IPR036390">
    <property type="entry name" value="WH_DNA-bd_sf"/>
</dbReference>
<dbReference type="eggNOG" id="COG0664">
    <property type="taxonomic scope" value="Bacteria"/>
</dbReference>
<evidence type="ECO:0000256" key="3">
    <source>
        <dbReference type="ARBA" id="ARBA00023163"/>
    </source>
</evidence>
<dbReference type="PROSITE" id="PS51063">
    <property type="entry name" value="HTH_CRP_2"/>
    <property type="match status" value="1"/>
</dbReference>
<evidence type="ECO:0000256" key="2">
    <source>
        <dbReference type="ARBA" id="ARBA00023125"/>
    </source>
</evidence>
<dbReference type="GO" id="GO:0006355">
    <property type="term" value="P:regulation of DNA-templated transcription"/>
    <property type="evidence" value="ECO:0007669"/>
    <property type="project" value="InterPro"/>
</dbReference>
<dbReference type="GO" id="GO:0003677">
    <property type="term" value="F:DNA binding"/>
    <property type="evidence" value="ECO:0007669"/>
    <property type="project" value="UniProtKB-KW"/>
</dbReference>
<dbReference type="InterPro" id="IPR018490">
    <property type="entry name" value="cNMP-bd_dom_sf"/>
</dbReference>
<proteinExistence type="predicted"/>
<dbReference type="Pfam" id="PF13545">
    <property type="entry name" value="HTH_Crp_2"/>
    <property type="match status" value="1"/>
</dbReference>
<dbReference type="Gene3D" id="2.60.120.10">
    <property type="entry name" value="Jelly Rolls"/>
    <property type="match status" value="1"/>
</dbReference>
<evidence type="ECO:0000259" key="4">
    <source>
        <dbReference type="PROSITE" id="PS51063"/>
    </source>
</evidence>
<comment type="caution">
    <text evidence="5">The sequence shown here is derived from an EMBL/GenBank/DDBJ whole genome shotgun (WGS) entry which is preliminary data.</text>
</comment>
<gene>
    <name evidence="5" type="primary">rcfB</name>
    <name evidence="5" type="ORF">HMPREF0444_1775</name>
</gene>
<dbReference type="Gene3D" id="1.10.10.10">
    <property type="entry name" value="Winged helix-like DNA-binding domain superfamily/Winged helix DNA-binding domain"/>
    <property type="match status" value="1"/>
</dbReference>
<keyword evidence="2" id="KW-0238">DNA-binding</keyword>
<feature type="domain" description="HTH crp-type" evidence="4">
    <location>
        <begin position="152"/>
        <end position="226"/>
    </location>
</feature>
<dbReference type="InterPro" id="IPR012318">
    <property type="entry name" value="HTH_CRP"/>
</dbReference>
<evidence type="ECO:0000256" key="1">
    <source>
        <dbReference type="ARBA" id="ARBA00023015"/>
    </source>
</evidence>
<dbReference type="GeneID" id="78412466"/>
<dbReference type="HOGENOM" id="CLU_075053_12_0_9"/>
<dbReference type="EMBL" id="ACKZ01000029">
    <property type="protein sequence ID" value="EEW36427.1"/>
    <property type="molecule type" value="Genomic_DNA"/>
</dbReference>
<evidence type="ECO:0000313" key="6">
    <source>
        <dbReference type="Proteomes" id="UP000005926"/>
    </source>
</evidence>
<reference evidence="5 6" key="1">
    <citation type="submission" date="2009-08" db="EMBL/GenBank/DDBJ databases">
        <authorList>
            <person name="Muzny D."/>
            <person name="Qin X."/>
            <person name="Deng J."/>
            <person name="Jiang H."/>
            <person name="Liu Y."/>
            <person name="Qu J."/>
            <person name="Song X.-Z."/>
            <person name="Zhang L."/>
            <person name="Thornton R."/>
            <person name="Coyle M."/>
            <person name="Francisco L."/>
            <person name="Jackson L."/>
            <person name="Javaid M."/>
            <person name="Korchina V."/>
            <person name="Kovar C."/>
            <person name="Mata R."/>
            <person name="Mathew T."/>
            <person name="Ngo R."/>
            <person name="Nguyen L."/>
            <person name="Nguyen N."/>
            <person name="Okwuonu G."/>
            <person name="Ongeri F."/>
            <person name="Pham C."/>
            <person name="Simmons D."/>
            <person name="Wilczek-Boney K."/>
            <person name="Hale W."/>
            <person name="Jakkamsetti A."/>
            <person name="Pham P."/>
            <person name="Ruth R."/>
            <person name="San Lucas F."/>
            <person name="Warren J."/>
            <person name="Zhang J."/>
            <person name="Zhao Z."/>
            <person name="Zhou C."/>
            <person name="Zhu D."/>
            <person name="Lee S."/>
            <person name="Bess C."/>
            <person name="Blankenburg K."/>
            <person name="Forbes L."/>
            <person name="Fu Q."/>
            <person name="Gubbala S."/>
            <person name="Hirani K."/>
            <person name="Jayaseelan J.C."/>
            <person name="Lara F."/>
            <person name="Munidasa M."/>
            <person name="Palculict T."/>
            <person name="Patil S."/>
            <person name="Pu L.-L."/>
            <person name="Saada N."/>
            <person name="Tang L."/>
            <person name="Weissenberger G."/>
            <person name="Zhu Y."/>
            <person name="Hemphill L."/>
            <person name="Shang Y."/>
            <person name="Youmans B."/>
            <person name="Ayvaz T."/>
            <person name="Ross M."/>
            <person name="Santibanez J."/>
            <person name="Aqrawi P."/>
            <person name="Gross S."/>
            <person name="Joshi V."/>
            <person name="Fowler G."/>
            <person name="Nazareth L."/>
            <person name="Reid J."/>
            <person name="Worley K."/>
            <person name="Petrosino J."/>
            <person name="Highlander S."/>
            <person name="Gibbs R."/>
        </authorList>
    </citation>
    <scope>NUCLEOTIDE SEQUENCE [LARGE SCALE GENOMIC DNA]</scope>
    <source>
        <strain evidence="5 6">ATCC 49175</strain>
    </source>
</reference>
<accession>C8NIN0</accession>
<dbReference type="InterPro" id="IPR036388">
    <property type="entry name" value="WH-like_DNA-bd_sf"/>
</dbReference>
<dbReference type="SUPFAM" id="SSF46785">
    <property type="entry name" value="Winged helix' DNA-binding domain"/>
    <property type="match status" value="1"/>
</dbReference>
<dbReference type="InterPro" id="IPR014710">
    <property type="entry name" value="RmlC-like_jellyroll"/>
</dbReference>
<keyword evidence="3" id="KW-0804">Transcription</keyword>
<name>C8NIN0_9LACT</name>
<keyword evidence="6" id="KW-1185">Reference proteome</keyword>
<evidence type="ECO:0000313" key="5">
    <source>
        <dbReference type="EMBL" id="EEW36427.1"/>
    </source>
</evidence>
<keyword evidence="1" id="KW-0805">Transcription regulation</keyword>
<sequence length="237" mass="27714">MIIVCIGNCLRGVFNLNSEKYLIDFLEKENTPIIKKKKHMYLAYRGLEQAYTYVLIDGVVKTSIIMKDGREFNLEYVTPVDIVSLVRDEVSNYTSAPFNVRIESDEATFYRIPRIKFWEYVRDDKHLQDYIREYYRNKLSETIESLQYMTMNGKKGAVCSFLYKLMNQFGVEVEDGILIDFNVTNEDIAGFCGISTRNSVNRIIHDLKEEGVVEIHNQKLLILDKAYLEEFTGRESF</sequence>
<dbReference type="SUPFAM" id="SSF51206">
    <property type="entry name" value="cAMP-binding domain-like"/>
    <property type="match status" value="1"/>
</dbReference>
<dbReference type="RefSeq" id="WP_005606380.1">
    <property type="nucleotide sequence ID" value="NZ_CP102283.1"/>
</dbReference>
<dbReference type="AlphaFoldDB" id="C8NIN0"/>
<dbReference type="STRING" id="638301.HMPREF0444_1775"/>
<organism evidence="5 6">
    <name type="scientific">Granulicatella adiacens ATCC 49175</name>
    <dbReference type="NCBI Taxonomy" id="638301"/>
    <lineage>
        <taxon>Bacteria</taxon>
        <taxon>Bacillati</taxon>
        <taxon>Bacillota</taxon>
        <taxon>Bacilli</taxon>
        <taxon>Lactobacillales</taxon>
        <taxon>Carnobacteriaceae</taxon>
        <taxon>Granulicatella</taxon>
    </lineage>
</organism>
<dbReference type="SMART" id="SM00419">
    <property type="entry name" value="HTH_CRP"/>
    <property type="match status" value="1"/>
</dbReference>
<dbReference type="Proteomes" id="UP000005926">
    <property type="component" value="Unassembled WGS sequence"/>
</dbReference>
<protein>
    <submittedName>
        <fullName evidence="5">Transcriptional regulator, Crp/Fnr family</fullName>
    </submittedName>
</protein>